<accession>A0A1A5YJW0</accession>
<comment type="caution">
    <text evidence="2">The sequence shown here is derived from an EMBL/GenBank/DDBJ whole genome shotgun (WGS) entry which is preliminary data.</text>
</comment>
<name>A0A1A5YJW0_9BACL</name>
<dbReference type="Proteomes" id="UP000092024">
    <property type="component" value="Unassembled WGS sequence"/>
</dbReference>
<keyword evidence="1" id="KW-0472">Membrane</keyword>
<reference evidence="2 3" key="1">
    <citation type="submission" date="2016-05" db="EMBL/GenBank/DDBJ databases">
        <title>Paenibacillus oryzae. sp. nov., isolated from the rice root.</title>
        <authorList>
            <person name="Zhang J."/>
            <person name="Zhang X."/>
        </authorList>
    </citation>
    <scope>NUCLEOTIDE SEQUENCE [LARGE SCALE GENOMIC DNA]</scope>
    <source>
        <strain evidence="2 3">1DrF-4</strain>
    </source>
</reference>
<keyword evidence="1" id="KW-1133">Transmembrane helix</keyword>
<dbReference type="EMBL" id="LYPA01000052">
    <property type="protein sequence ID" value="OBR65848.1"/>
    <property type="molecule type" value="Genomic_DNA"/>
</dbReference>
<feature type="transmembrane region" description="Helical" evidence="1">
    <location>
        <begin position="44"/>
        <end position="64"/>
    </location>
</feature>
<organism evidence="2 3">
    <name type="scientific">Paenibacillus oryzae</name>
    <dbReference type="NCBI Taxonomy" id="1844972"/>
    <lineage>
        <taxon>Bacteria</taxon>
        <taxon>Bacillati</taxon>
        <taxon>Bacillota</taxon>
        <taxon>Bacilli</taxon>
        <taxon>Bacillales</taxon>
        <taxon>Paenibacillaceae</taxon>
        <taxon>Paenibacillus</taxon>
    </lineage>
</organism>
<dbReference type="AlphaFoldDB" id="A0A1A5YJW0"/>
<evidence type="ECO:0000313" key="2">
    <source>
        <dbReference type="EMBL" id="OBR65848.1"/>
    </source>
</evidence>
<dbReference type="STRING" id="1844972.A7K91_17610"/>
<protein>
    <submittedName>
        <fullName evidence="2">Uncharacterized protein</fullName>
    </submittedName>
</protein>
<keyword evidence="1" id="KW-0812">Transmembrane</keyword>
<evidence type="ECO:0000313" key="3">
    <source>
        <dbReference type="Proteomes" id="UP000092024"/>
    </source>
</evidence>
<keyword evidence="3" id="KW-1185">Reference proteome</keyword>
<evidence type="ECO:0000256" key="1">
    <source>
        <dbReference type="SAM" id="Phobius"/>
    </source>
</evidence>
<sequence>MGKKPGWRQIQKAYVIFKTLLKFRAINGGFQHNPQLHSCSQGSVIVIILCVLFIVIIREVLLYGGKKNAF</sequence>
<proteinExistence type="predicted"/>
<gene>
    <name evidence="2" type="ORF">A7K91_17610</name>
</gene>